<accession>A0A9W4TUL0</accession>
<feature type="compositionally biased region" description="Pro residues" evidence="1">
    <location>
        <begin position="266"/>
        <end position="275"/>
    </location>
</feature>
<dbReference type="GO" id="GO:0008270">
    <property type="term" value="F:zinc ion binding"/>
    <property type="evidence" value="ECO:0007669"/>
    <property type="project" value="InterPro"/>
</dbReference>
<feature type="region of interest" description="Disordered" evidence="1">
    <location>
        <begin position="184"/>
        <end position="208"/>
    </location>
</feature>
<feature type="compositionally biased region" description="Basic residues" evidence="1">
    <location>
        <begin position="223"/>
        <end position="232"/>
    </location>
</feature>
<dbReference type="Gene3D" id="4.10.240.10">
    <property type="entry name" value="Zn(2)-C6 fungal-type DNA-binding domain"/>
    <property type="match status" value="1"/>
</dbReference>
<dbReference type="SMART" id="SM00066">
    <property type="entry name" value="GAL4"/>
    <property type="match status" value="1"/>
</dbReference>
<protein>
    <recommendedName>
        <fullName evidence="2">Zn(2)-C6 fungal-type domain-containing protein</fullName>
    </recommendedName>
</protein>
<dbReference type="PROSITE" id="PS50048">
    <property type="entry name" value="ZN2_CY6_FUNGAL_2"/>
    <property type="match status" value="1"/>
</dbReference>
<feature type="compositionally biased region" description="Basic and acidic residues" evidence="1">
    <location>
        <begin position="387"/>
        <end position="398"/>
    </location>
</feature>
<sequence>MSQIPPASIGTFTSETESTNTYDPTTNKYHIKNQRQQQNPSAIRRVARRACLSCREKKIKCDGEPISTITIADGTSKVMPEKTRICSNCAFLDIECIFVQSNRGGRRKKRTPTNDENSDSPDISKRNRIDIENDNNSSLASSTERLSSYILGTTNPNRLPSPVQSQISTPFEKIASNKRASISDTASSIPNNYNFPRAPPPPPSSATFDTMSQQHQDYFHHTHLPPLHHHHQQQPSFQSNNFYSLPPPPPASNSESGFGSRTIPALPIPPIPPPSHHFGPPQHFHFHGPPPHHFHGPPPHRRRGGPHGFGFGPPPHHRHGPHGPHFYGEPPLHRHGEHHHRHRPPPPPHFCDSYYGEDESSHSRSNSRSSSPELTDMSKTNSSSMSDKMKKPFEDKQKPSPIVKSTNIEIDQDAPFADFELSRYELPKWSTLNKILNYYYIYNQPSHQFFPFKSILLQNLSLNIDASIIHAIIATVILIIKRKEPNLKVEFDEIYWINKMYKYWENLNDLGILACYKLISKCTSIRFNTKRINKINIKIWEIISENNYIEIFNQKKFEFNNQDNNKLIPYVPNFGTKRQIYEREVILNLIWTFYINHIIILRFNQGRPYYKLSTILDGFKFDYERDHYSNNILLPLDSLNFNHLKVDNRASWSQLHEKDYVPSDSASLIISSKIFENLMTKLSNSNLNVENQIYKDEYNVHFKEKISNLYYNIIESKNLIVINNTYWFANLILTIVEIIQYDSFINKVMIFKTSRFEFKRNEEVENGEEIDEVEAKENERQEIVGSFMKLISDEFLPETNLTEKLKHFDLNQWKSLIELTKSLKNYIKLIELIPNLDYSNYSIVIGPTILEEINDKNSINGIIQKDWFDNPQLRSNVKQSWNKLPMYTLSLSTANLSIFSSVAVLTKYLKFYKNESNNKLIVEFVQDSTRKDLDIVVEDDEFINNFNQKLILNQISTLCEFIKFKLYYSNEEVMMNTIQAMNKVNEHLDSILSS</sequence>
<dbReference type="PANTHER" id="PTHR47431:SF1">
    <property type="entry name" value="ZN(II)2CYS6 TRANSCRIPTION FACTOR (EUROFUNG)"/>
    <property type="match status" value="1"/>
</dbReference>
<evidence type="ECO:0000256" key="1">
    <source>
        <dbReference type="SAM" id="MobiDB-lite"/>
    </source>
</evidence>
<evidence type="ECO:0000313" key="4">
    <source>
        <dbReference type="Proteomes" id="UP001152885"/>
    </source>
</evidence>
<gene>
    <name evidence="3" type="ORF">CANVERA_P3138</name>
</gene>
<dbReference type="AlphaFoldDB" id="A0A9W4TUL0"/>
<organism evidence="3 4">
    <name type="scientific">Candida verbasci</name>
    <dbReference type="NCBI Taxonomy" id="1227364"/>
    <lineage>
        <taxon>Eukaryota</taxon>
        <taxon>Fungi</taxon>
        <taxon>Dikarya</taxon>
        <taxon>Ascomycota</taxon>
        <taxon>Saccharomycotina</taxon>
        <taxon>Pichiomycetes</taxon>
        <taxon>Debaryomycetaceae</taxon>
        <taxon>Candida/Lodderomyces clade</taxon>
        <taxon>Candida</taxon>
    </lineage>
</organism>
<dbReference type="CDD" id="cd00067">
    <property type="entry name" value="GAL4"/>
    <property type="match status" value="1"/>
</dbReference>
<feature type="compositionally biased region" description="Basic and acidic residues" evidence="1">
    <location>
        <begin position="122"/>
        <end position="131"/>
    </location>
</feature>
<feature type="domain" description="Zn(2)-C6 fungal-type" evidence="2">
    <location>
        <begin position="50"/>
        <end position="98"/>
    </location>
</feature>
<reference evidence="3" key="1">
    <citation type="submission" date="2022-12" db="EMBL/GenBank/DDBJ databases">
        <authorList>
            <person name="Brejova B."/>
        </authorList>
    </citation>
    <scope>NUCLEOTIDE SEQUENCE</scope>
</reference>
<dbReference type="EMBL" id="CANTUO010000003">
    <property type="protein sequence ID" value="CAI5758626.1"/>
    <property type="molecule type" value="Genomic_DNA"/>
</dbReference>
<dbReference type="GO" id="GO:0000981">
    <property type="term" value="F:DNA-binding transcription factor activity, RNA polymerase II-specific"/>
    <property type="evidence" value="ECO:0007669"/>
    <property type="project" value="InterPro"/>
</dbReference>
<dbReference type="Proteomes" id="UP001152885">
    <property type="component" value="Unassembled WGS sequence"/>
</dbReference>
<feature type="compositionally biased region" description="Basic residues" evidence="1">
    <location>
        <begin position="284"/>
        <end position="305"/>
    </location>
</feature>
<keyword evidence="4" id="KW-1185">Reference proteome</keyword>
<evidence type="ECO:0000313" key="3">
    <source>
        <dbReference type="EMBL" id="CAI5758626.1"/>
    </source>
</evidence>
<dbReference type="InterPro" id="IPR036864">
    <property type="entry name" value="Zn2-C6_fun-type_DNA-bd_sf"/>
</dbReference>
<name>A0A9W4TUL0_9ASCO</name>
<comment type="caution">
    <text evidence="3">The sequence shown here is derived from an EMBL/GenBank/DDBJ whole genome shotgun (WGS) entry which is preliminary data.</text>
</comment>
<feature type="region of interest" description="Disordered" evidence="1">
    <location>
        <begin position="1"/>
        <end position="27"/>
    </location>
</feature>
<dbReference type="OrthoDB" id="10067394at2759"/>
<dbReference type="PANTHER" id="PTHR47431">
    <property type="entry name" value="ZN(II)2CYS6 TRANSCRIPTION FACTOR (EUROFUNG)-RELATED"/>
    <property type="match status" value="1"/>
</dbReference>
<feature type="region of interest" description="Disordered" evidence="1">
    <location>
        <begin position="223"/>
        <end position="402"/>
    </location>
</feature>
<dbReference type="InterPro" id="IPR001138">
    <property type="entry name" value="Zn2Cys6_DnaBD"/>
</dbReference>
<dbReference type="SUPFAM" id="SSF57701">
    <property type="entry name" value="Zn2/Cys6 DNA-binding domain"/>
    <property type="match status" value="1"/>
</dbReference>
<feature type="compositionally biased region" description="Polar residues" evidence="1">
    <location>
        <begin position="377"/>
        <end position="386"/>
    </location>
</feature>
<proteinExistence type="predicted"/>
<feature type="compositionally biased region" description="Basic residues" evidence="1">
    <location>
        <begin position="333"/>
        <end position="344"/>
    </location>
</feature>
<feature type="region of interest" description="Disordered" evidence="1">
    <location>
        <begin position="103"/>
        <end position="142"/>
    </location>
</feature>
<evidence type="ECO:0000259" key="2">
    <source>
        <dbReference type="PROSITE" id="PS50048"/>
    </source>
</evidence>